<evidence type="ECO:0000313" key="1">
    <source>
        <dbReference type="EMBL" id="KAK9932986.1"/>
    </source>
</evidence>
<dbReference type="AlphaFoldDB" id="A0AAW1X7M8"/>
<sequence length="75" mass="8520">MGIDDRGGARLEFKNGVEQLRRQEACVDDETWQRGSDRSDLVSAERRCGLGVEGVVGGLNDWARRWRRGGDEEWV</sequence>
<keyword evidence="2" id="KW-1185">Reference proteome</keyword>
<protein>
    <recommendedName>
        <fullName evidence="3">MHC class I antigen</fullName>
    </recommendedName>
</protein>
<evidence type="ECO:0000313" key="2">
    <source>
        <dbReference type="Proteomes" id="UP001457282"/>
    </source>
</evidence>
<name>A0AAW1X7M8_RUBAR</name>
<comment type="caution">
    <text evidence="1">The sequence shown here is derived from an EMBL/GenBank/DDBJ whole genome shotgun (WGS) entry which is preliminary data.</text>
</comment>
<accession>A0AAW1X7M8</accession>
<proteinExistence type="predicted"/>
<organism evidence="1 2">
    <name type="scientific">Rubus argutus</name>
    <name type="common">Southern blackberry</name>
    <dbReference type="NCBI Taxonomy" id="59490"/>
    <lineage>
        <taxon>Eukaryota</taxon>
        <taxon>Viridiplantae</taxon>
        <taxon>Streptophyta</taxon>
        <taxon>Embryophyta</taxon>
        <taxon>Tracheophyta</taxon>
        <taxon>Spermatophyta</taxon>
        <taxon>Magnoliopsida</taxon>
        <taxon>eudicotyledons</taxon>
        <taxon>Gunneridae</taxon>
        <taxon>Pentapetalae</taxon>
        <taxon>rosids</taxon>
        <taxon>fabids</taxon>
        <taxon>Rosales</taxon>
        <taxon>Rosaceae</taxon>
        <taxon>Rosoideae</taxon>
        <taxon>Rosoideae incertae sedis</taxon>
        <taxon>Rubus</taxon>
    </lineage>
</organism>
<evidence type="ECO:0008006" key="3">
    <source>
        <dbReference type="Google" id="ProtNLM"/>
    </source>
</evidence>
<reference evidence="1 2" key="1">
    <citation type="journal article" date="2023" name="G3 (Bethesda)">
        <title>A chromosome-length genome assembly and annotation of blackberry (Rubus argutus, cv. 'Hillquist').</title>
        <authorList>
            <person name="Bruna T."/>
            <person name="Aryal R."/>
            <person name="Dudchenko O."/>
            <person name="Sargent D.J."/>
            <person name="Mead D."/>
            <person name="Buti M."/>
            <person name="Cavallini A."/>
            <person name="Hytonen T."/>
            <person name="Andres J."/>
            <person name="Pham M."/>
            <person name="Weisz D."/>
            <person name="Mascagni F."/>
            <person name="Usai G."/>
            <person name="Natali L."/>
            <person name="Bassil N."/>
            <person name="Fernandez G.E."/>
            <person name="Lomsadze A."/>
            <person name="Armour M."/>
            <person name="Olukolu B."/>
            <person name="Poorten T."/>
            <person name="Britton C."/>
            <person name="Davik J."/>
            <person name="Ashrafi H."/>
            <person name="Aiden E.L."/>
            <person name="Borodovsky M."/>
            <person name="Worthington M."/>
        </authorList>
    </citation>
    <scope>NUCLEOTIDE SEQUENCE [LARGE SCALE GENOMIC DNA]</scope>
    <source>
        <strain evidence="1">PI 553951</strain>
    </source>
</reference>
<dbReference type="EMBL" id="JBEDUW010000004">
    <property type="protein sequence ID" value="KAK9932986.1"/>
    <property type="molecule type" value="Genomic_DNA"/>
</dbReference>
<gene>
    <name evidence="1" type="ORF">M0R45_020202</name>
</gene>
<dbReference type="Proteomes" id="UP001457282">
    <property type="component" value="Unassembled WGS sequence"/>
</dbReference>